<keyword evidence="2" id="KW-1185">Reference proteome</keyword>
<organism evidence="1 2">
    <name type="scientific">Sorghum bicolor</name>
    <name type="common">Sorghum</name>
    <name type="synonym">Sorghum vulgare</name>
    <dbReference type="NCBI Taxonomy" id="4558"/>
    <lineage>
        <taxon>Eukaryota</taxon>
        <taxon>Viridiplantae</taxon>
        <taxon>Streptophyta</taxon>
        <taxon>Embryophyta</taxon>
        <taxon>Tracheophyta</taxon>
        <taxon>Spermatophyta</taxon>
        <taxon>Magnoliopsida</taxon>
        <taxon>Liliopsida</taxon>
        <taxon>Poales</taxon>
        <taxon>Poaceae</taxon>
        <taxon>PACMAD clade</taxon>
        <taxon>Panicoideae</taxon>
        <taxon>Andropogonodae</taxon>
        <taxon>Andropogoneae</taxon>
        <taxon>Sorghinae</taxon>
        <taxon>Sorghum</taxon>
    </lineage>
</organism>
<dbReference type="EMBL" id="CM000764">
    <property type="protein sequence ID" value="OQU83805.1"/>
    <property type="molecule type" value="Genomic_DNA"/>
</dbReference>
<evidence type="ECO:0000313" key="1">
    <source>
        <dbReference type="EMBL" id="OQU83805.1"/>
    </source>
</evidence>
<dbReference type="Proteomes" id="UP000000768">
    <property type="component" value="Chromosome 5"/>
</dbReference>
<evidence type="ECO:0000313" key="2">
    <source>
        <dbReference type="Proteomes" id="UP000000768"/>
    </source>
</evidence>
<proteinExistence type="predicted"/>
<sequence length="94" mass="10614">MTKTSLSRQEQAEKVSCWTHSTQSSWVAWWACRKLLGWDTLAKAALELVNLFFKCKEVKLCRLSAVRVGIWLHGEGVPHEIEIVVTSDLAGTNE</sequence>
<dbReference type="AlphaFoldDB" id="A0A1Z5RK21"/>
<protein>
    <submittedName>
        <fullName evidence="1">Uncharacterized protein</fullName>
    </submittedName>
</protein>
<dbReference type="Gramene" id="OQU83805">
    <property type="protein sequence ID" value="OQU83805"/>
    <property type="gene ID" value="SORBI_3005G180150"/>
</dbReference>
<gene>
    <name evidence="1" type="ORF">SORBI_3005G180150</name>
</gene>
<dbReference type="InParanoid" id="A0A1Z5RK21"/>
<reference evidence="2" key="2">
    <citation type="journal article" date="2018" name="Plant J.">
        <title>The Sorghum bicolor reference genome: improved assembly, gene annotations, a transcriptome atlas, and signatures of genome organization.</title>
        <authorList>
            <person name="McCormick R.F."/>
            <person name="Truong S.K."/>
            <person name="Sreedasyam A."/>
            <person name="Jenkins J."/>
            <person name="Shu S."/>
            <person name="Sims D."/>
            <person name="Kennedy M."/>
            <person name="Amirebrahimi M."/>
            <person name="Weers B.D."/>
            <person name="McKinley B."/>
            <person name="Mattison A."/>
            <person name="Morishige D.T."/>
            <person name="Grimwood J."/>
            <person name="Schmutz J."/>
            <person name="Mullet J.E."/>
        </authorList>
    </citation>
    <scope>NUCLEOTIDE SEQUENCE [LARGE SCALE GENOMIC DNA]</scope>
    <source>
        <strain evidence="2">cv. BTx623</strain>
    </source>
</reference>
<name>A0A1Z5RK21_SORBI</name>
<reference evidence="1 2" key="1">
    <citation type="journal article" date="2009" name="Nature">
        <title>The Sorghum bicolor genome and the diversification of grasses.</title>
        <authorList>
            <person name="Paterson A.H."/>
            <person name="Bowers J.E."/>
            <person name="Bruggmann R."/>
            <person name="Dubchak I."/>
            <person name="Grimwood J."/>
            <person name="Gundlach H."/>
            <person name="Haberer G."/>
            <person name="Hellsten U."/>
            <person name="Mitros T."/>
            <person name="Poliakov A."/>
            <person name="Schmutz J."/>
            <person name="Spannagl M."/>
            <person name="Tang H."/>
            <person name="Wang X."/>
            <person name="Wicker T."/>
            <person name="Bharti A.K."/>
            <person name="Chapman J."/>
            <person name="Feltus F.A."/>
            <person name="Gowik U."/>
            <person name="Grigoriev I.V."/>
            <person name="Lyons E."/>
            <person name="Maher C.A."/>
            <person name="Martis M."/>
            <person name="Narechania A."/>
            <person name="Otillar R.P."/>
            <person name="Penning B.W."/>
            <person name="Salamov A.A."/>
            <person name="Wang Y."/>
            <person name="Zhang L."/>
            <person name="Carpita N.C."/>
            <person name="Freeling M."/>
            <person name="Gingle A.R."/>
            <person name="Hash C.T."/>
            <person name="Keller B."/>
            <person name="Klein P."/>
            <person name="Kresovich S."/>
            <person name="McCann M.C."/>
            <person name="Ming R."/>
            <person name="Peterson D.G."/>
            <person name="Mehboob-ur-Rahman"/>
            <person name="Ware D."/>
            <person name="Westhoff P."/>
            <person name="Mayer K.F."/>
            <person name="Messing J."/>
            <person name="Rokhsar D.S."/>
        </authorList>
    </citation>
    <scope>NUCLEOTIDE SEQUENCE [LARGE SCALE GENOMIC DNA]</scope>
    <source>
        <strain evidence="2">cv. BTx623</strain>
    </source>
</reference>
<accession>A0A1Z5RK21</accession>